<dbReference type="SUPFAM" id="SSF110857">
    <property type="entry name" value="Gamma-glutamyl cyclotransferase-like"/>
    <property type="match status" value="1"/>
</dbReference>
<dbReference type="AlphaFoldDB" id="A0A5K1CKK1"/>
<gene>
    <name evidence="6" type="ORF">NYM_LOCUS17061</name>
</gene>
<dbReference type="PANTHER" id="PTHR12510:SF4">
    <property type="entry name" value="GAMMA-GLUTAMYLAMINECYCLOTRANSFERASE"/>
    <property type="match status" value="1"/>
</dbReference>
<evidence type="ECO:0000313" key="6">
    <source>
        <dbReference type="EMBL" id="VVW29349.1"/>
    </source>
</evidence>
<dbReference type="GO" id="GO:0005829">
    <property type="term" value="C:cytosol"/>
    <property type="evidence" value="ECO:0007669"/>
    <property type="project" value="TreeGrafter"/>
</dbReference>
<dbReference type="GO" id="GO:0061929">
    <property type="term" value="F:gamma-glutamylaminecyclotransferase activity"/>
    <property type="evidence" value="ECO:0007669"/>
    <property type="project" value="InterPro"/>
</dbReference>
<feature type="active site" description="Proton acceptor" evidence="3">
    <location>
        <position position="92"/>
    </location>
</feature>
<comment type="similarity">
    <text evidence="2 4">Belongs to the gamma-glutamylcyclotransferase family.</text>
</comment>
<sequence>MGVPIAQPAERRLVFTYGTLKRGFSNHRLVQELIRRGDAEFVGPYRTAERYPLVCGPYQVPFLLDFRGKGDCVRGELYAVSAAGIRHMDELEGTSKGHYVRRSVVIMPEEGEEEGGEVKAEAYFAHSSYAERLWQRRGMKGLSVYSPEETVGYVRRADRPQHLTFLQQIDLFISVGGQA</sequence>
<reference evidence="6" key="1">
    <citation type="submission" date="2019-09" db="EMBL/GenBank/DDBJ databases">
        <authorList>
            <person name="Zhang L."/>
        </authorList>
    </citation>
    <scope>NUCLEOTIDE SEQUENCE</scope>
</reference>
<evidence type="ECO:0000256" key="2">
    <source>
        <dbReference type="ARBA" id="ARBA00008861"/>
    </source>
</evidence>
<protein>
    <recommendedName>
        <fullName evidence="4">Gamma-glutamylcyclotransferase family protein</fullName>
    </recommendedName>
</protein>
<feature type="domain" description="Gamma-glutamylcyclotransferase AIG2-like" evidence="5">
    <location>
        <begin position="14"/>
        <end position="127"/>
    </location>
</feature>
<dbReference type="OMA" id="CGPYNVP"/>
<dbReference type="OrthoDB" id="113620at2759"/>
<organism evidence="6">
    <name type="scientific">Nymphaea colorata</name>
    <name type="common">pocket water lily</name>
    <dbReference type="NCBI Taxonomy" id="210225"/>
    <lineage>
        <taxon>Eukaryota</taxon>
        <taxon>Viridiplantae</taxon>
        <taxon>Streptophyta</taxon>
        <taxon>Embryophyta</taxon>
        <taxon>Tracheophyta</taxon>
        <taxon>Spermatophyta</taxon>
        <taxon>Magnoliopsida</taxon>
        <taxon>Nymphaeales</taxon>
        <taxon>Nymphaeaceae</taxon>
        <taxon>Nymphaea</taxon>
    </lineage>
</organism>
<dbReference type="InterPro" id="IPR036568">
    <property type="entry name" value="GGCT-like_sf"/>
</dbReference>
<evidence type="ECO:0000256" key="3">
    <source>
        <dbReference type="PIRSR" id="PIRSR639126-1"/>
    </source>
</evidence>
<dbReference type="InterPro" id="IPR039126">
    <property type="entry name" value="GGACT"/>
</dbReference>
<dbReference type="CDD" id="cd06661">
    <property type="entry name" value="GGCT_like"/>
    <property type="match status" value="1"/>
</dbReference>
<dbReference type="InterPro" id="IPR009288">
    <property type="entry name" value="AIG2-like_dom"/>
</dbReference>
<dbReference type="EMBL" id="LR721782">
    <property type="protein sequence ID" value="VVW29349.1"/>
    <property type="molecule type" value="Genomic_DNA"/>
</dbReference>
<evidence type="ECO:0000256" key="4">
    <source>
        <dbReference type="RuleBase" id="RU367036"/>
    </source>
</evidence>
<dbReference type="Pfam" id="PF06094">
    <property type="entry name" value="GGACT"/>
    <property type="match status" value="1"/>
</dbReference>
<dbReference type="InterPro" id="IPR013024">
    <property type="entry name" value="GGCT-like"/>
</dbReference>
<accession>A0A5K1CKK1</accession>
<dbReference type="Gramene" id="NC4G0022280.1">
    <property type="protein sequence ID" value="NC4G0022280.1:cds"/>
    <property type="gene ID" value="NC4G0022280"/>
</dbReference>
<evidence type="ECO:0000256" key="1">
    <source>
        <dbReference type="ARBA" id="ARBA00002782"/>
    </source>
</evidence>
<dbReference type="PANTHER" id="PTHR12510">
    <property type="entry name" value="TROPONIN C-AKIN-1 PROTEIN"/>
    <property type="match status" value="1"/>
</dbReference>
<comment type="function">
    <text evidence="1">Putative gamma-glutamylcyclotransferase.</text>
</comment>
<evidence type="ECO:0000259" key="5">
    <source>
        <dbReference type="Pfam" id="PF06094"/>
    </source>
</evidence>
<dbReference type="Gene3D" id="3.10.490.10">
    <property type="entry name" value="Gamma-glutamyl cyclotransferase-like"/>
    <property type="match status" value="1"/>
</dbReference>
<name>A0A5K1CKK1_9MAGN</name>
<proteinExistence type="inferred from homology"/>